<dbReference type="PROSITE" id="PS51034">
    <property type="entry name" value="ZP_2"/>
    <property type="match status" value="1"/>
</dbReference>
<feature type="chain" id="PRO_5045790577" description="ZP domain-containing protein" evidence="4">
    <location>
        <begin position="20"/>
        <end position="713"/>
    </location>
</feature>
<dbReference type="Pfam" id="PF00100">
    <property type="entry name" value="Zona_pellucida"/>
    <property type="match status" value="1"/>
</dbReference>
<evidence type="ECO:0000256" key="4">
    <source>
        <dbReference type="SAM" id="SignalP"/>
    </source>
</evidence>
<dbReference type="PANTHER" id="PTHR14002:SF54">
    <property type="entry name" value="ZONA PELLUCIDA SPERM-BINDING PROTEIN 2"/>
    <property type="match status" value="1"/>
</dbReference>
<dbReference type="SMART" id="SM00241">
    <property type="entry name" value="ZP"/>
    <property type="match status" value="1"/>
</dbReference>
<evidence type="ECO:0000313" key="6">
    <source>
        <dbReference type="EMBL" id="CAK8692525.1"/>
    </source>
</evidence>
<dbReference type="InterPro" id="IPR042235">
    <property type="entry name" value="ZP-C_dom"/>
</dbReference>
<dbReference type="InterPro" id="IPR001507">
    <property type="entry name" value="ZP_dom"/>
</dbReference>
<gene>
    <name evidence="6" type="ORF">CVLEPA_LOCUS25787</name>
</gene>
<dbReference type="Proteomes" id="UP001642483">
    <property type="component" value="Unassembled WGS sequence"/>
</dbReference>
<dbReference type="Pfam" id="PF14670">
    <property type="entry name" value="FXa_inhibition"/>
    <property type="match status" value="1"/>
</dbReference>
<keyword evidence="2" id="KW-1015">Disulfide bond</keyword>
<evidence type="ECO:0000256" key="2">
    <source>
        <dbReference type="ARBA" id="ARBA00023157"/>
    </source>
</evidence>
<dbReference type="SUPFAM" id="SSF57196">
    <property type="entry name" value="EGF/Laminin"/>
    <property type="match status" value="1"/>
</dbReference>
<dbReference type="EMBL" id="CAWYQH010000130">
    <property type="protein sequence ID" value="CAK8692525.1"/>
    <property type="molecule type" value="Genomic_DNA"/>
</dbReference>
<dbReference type="InterPro" id="IPR055355">
    <property type="entry name" value="ZP-C"/>
</dbReference>
<keyword evidence="1 4" id="KW-0732">Signal</keyword>
<keyword evidence="3" id="KW-0472">Membrane</keyword>
<keyword evidence="3" id="KW-1133">Transmembrane helix</keyword>
<keyword evidence="7" id="KW-1185">Reference proteome</keyword>
<dbReference type="Gene3D" id="2.10.25.10">
    <property type="entry name" value="Laminin"/>
    <property type="match status" value="1"/>
</dbReference>
<evidence type="ECO:0000259" key="5">
    <source>
        <dbReference type="PROSITE" id="PS51034"/>
    </source>
</evidence>
<name>A0ABP0GLA5_CLALP</name>
<dbReference type="PANTHER" id="PTHR14002">
    <property type="entry name" value="ENDOGLIN/TGF-BETA RECEPTOR TYPE III"/>
    <property type="match status" value="1"/>
</dbReference>
<dbReference type="Gene3D" id="2.60.40.3210">
    <property type="entry name" value="Zona pellucida, ZP-N domain"/>
    <property type="match status" value="1"/>
</dbReference>
<proteinExistence type="predicted"/>
<protein>
    <recommendedName>
        <fullName evidence="5">ZP domain-containing protein</fullName>
    </recommendedName>
</protein>
<accession>A0ABP0GLA5</accession>
<evidence type="ECO:0000313" key="7">
    <source>
        <dbReference type="Proteomes" id="UP001642483"/>
    </source>
</evidence>
<feature type="domain" description="ZP" evidence="5">
    <location>
        <begin position="283"/>
        <end position="562"/>
    </location>
</feature>
<sequence length="713" mass="80231">MRMTTDVFILSIIIMSVSFEVAQIEGCHLPHLGIKRKKRAAEDIAAVRTFFSDCLQQNARTLRWAGPVDFVVVHSQWFSQTISLCSGSSQTILTECWIEQANDLLSPSMPLLDQLKDCIIDYTLNTTGMQYQGSRFPSNQTQRGEDSEGCPVIQPEEFNAMFLAEFTGNLTDETDESIDFISDVIDVMQNEMICTSCTCRELSSSVGTLLEYDYEDEAIECDDCWATKFASMAISNSLLARPLGRSSIMTNHLRTVTDPICGNTTYLPGFATDIDDRLNLRVSCLSDRIEVRLFRCTLIDLGFDFVEELILAGENDSEATLQMHLPECEADLYNVEGFNDIVFVVQGSFDTCGAEVVKNTTHISYMYHIRTARDEAFAGIVDLTSNIELEFSCSYPLEYDVQSSPGVEPLRRTVEIFADTEEGSFDVDISIFQDENFLFEFETDFEGNPPTTTVPDAIFVNVQLNSDVERLGLQIKRCELSNSYPLNPVFQLLIINDQCPVAERAVLLETDNKRNRFSFTSFEWADPDVEQLIFVVCKIVLCDPASSGCEIEPNCDKKKKRSLMELNEEDKHSHDIFVGPIKIKHLESKSICSQNNGGCSHFCKGTNTLVAQCSCPAGYILHKNQKLCIEVLESNQRVENKPVNIPPGQKDYILVDRDIVLGSAALLAFLIAMTVFVLFTNKYFHLKQVIGRCYPLPRQTQPTFSTVQDAHYI</sequence>
<dbReference type="Gene3D" id="2.60.40.4100">
    <property type="entry name" value="Zona pellucida, ZP-C domain"/>
    <property type="match status" value="1"/>
</dbReference>
<evidence type="ECO:0000256" key="3">
    <source>
        <dbReference type="SAM" id="Phobius"/>
    </source>
</evidence>
<comment type="caution">
    <text evidence="6">The sequence shown here is derived from an EMBL/GenBank/DDBJ whole genome shotgun (WGS) entry which is preliminary data.</text>
</comment>
<feature type="transmembrane region" description="Helical" evidence="3">
    <location>
        <begin position="659"/>
        <end position="679"/>
    </location>
</feature>
<keyword evidence="3" id="KW-0812">Transmembrane</keyword>
<evidence type="ECO:0000256" key="1">
    <source>
        <dbReference type="ARBA" id="ARBA00022729"/>
    </source>
</evidence>
<reference evidence="6 7" key="1">
    <citation type="submission" date="2024-02" db="EMBL/GenBank/DDBJ databases">
        <authorList>
            <person name="Daric V."/>
            <person name="Darras S."/>
        </authorList>
    </citation>
    <scope>NUCLEOTIDE SEQUENCE [LARGE SCALE GENOMIC DNA]</scope>
</reference>
<organism evidence="6 7">
    <name type="scientific">Clavelina lepadiformis</name>
    <name type="common">Light-bulb sea squirt</name>
    <name type="synonym">Ascidia lepadiformis</name>
    <dbReference type="NCBI Taxonomy" id="159417"/>
    <lineage>
        <taxon>Eukaryota</taxon>
        <taxon>Metazoa</taxon>
        <taxon>Chordata</taxon>
        <taxon>Tunicata</taxon>
        <taxon>Ascidiacea</taxon>
        <taxon>Aplousobranchia</taxon>
        <taxon>Clavelinidae</taxon>
        <taxon>Clavelina</taxon>
    </lineage>
</organism>
<feature type="signal peptide" evidence="4">
    <location>
        <begin position="1"/>
        <end position="19"/>
    </location>
</feature>